<evidence type="ECO:0000256" key="1">
    <source>
        <dbReference type="SAM" id="Phobius"/>
    </source>
</evidence>
<gene>
    <name evidence="2" type="ordered locus">Igag_0908</name>
</gene>
<evidence type="ECO:0000313" key="3">
    <source>
        <dbReference type="Proteomes" id="UP000001304"/>
    </source>
</evidence>
<keyword evidence="1" id="KW-0472">Membrane</keyword>
<protein>
    <submittedName>
        <fullName evidence="2">Uncharacterized protein</fullName>
    </submittedName>
</protein>
<dbReference type="KEGG" id="iag:Igag_0908"/>
<dbReference type="HOGENOM" id="CLU_517430_0_0_2"/>
<keyword evidence="1" id="KW-0812">Transmembrane</keyword>
<evidence type="ECO:0000313" key="2">
    <source>
        <dbReference type="EMBL" id="ADM27724.1"/>
    </source>
</evidence>
<proteinExistence type="predicted"/>
<dbReference type="Proteomes" id="UP000001304">
    <property type="component" value="Chromosome"/>
</dbReference>
<name>E0STV8_IGNAA</name>
<feature type="transmembrane region" description="Helical" evidence="1">
    <location>
        <begin position="501"/>
        <end position="523"/>
    </location>
</feature>
<accession>E0STV8</accession>
<keyword evidence="1" id="KW-1133">Transmembrane helix</keyword>
<dbReference type="EMBL" id="CP002098">
    <property type="protein sequence ID" value="ADM27724.1"/>
    <property type="molecule type" value="Genomic_DNA"/>
</dbReference>
<feature type="transmembrane region" description="Helical" evidence="1">
    <location>
        <begin position="7"/>
        <end position="28"/>
    </location>
</feature>
<dbReference type="BioCyc" id="IAGG583356:GHAH-891-MONOMER"/>
<keyword evidence="3" id="KW-1185">Reference proteome</keyword>
<dbReference type="STRING" id="583356.Igag_0908"/>
<organism evidence="2 3">
    <name type="scientific">Ignisphaera aggregans (strain DSM 17230 / JCM 13409 / AQ1.S1)</name>
    <dbReference type="NCBI Taxonomy" id="583356"/>
    <lineage>
        <taxon>Archaea</taxon>
        <taxon>Thermoproteota</taxon>
        <taxon>Thermoprotei</taxon>
        <taxon>Desulfurococcales</taxon>
        <taxon>Desulfurococcaceae</taxon>
        <taxon>Ignisphaera</taxon>
    </lineage>
</organism>
<sequence length="526" mass="57216">MGISRRYIVGVALIAIAIMVIPIISSVYSQMPNINIYIRGVENGVEIDIDASYRGSAPGDTESKMSLNAYTTYIDSRYTGSASFSIDMVNPYSCYGGNFSMDIVASGSGGDYITNANMTTYNFNPAKDRVEVVRLYLSSRSVIDEKYNALSTYSGYIEIPAGAIPREQLSMFSILTPDMMNMQLMSQGINWVSFKDIRISVESRDDVDVIRFNVSTAVDQIAMALYMNITNIDLVKKYTDMYRAIQLNNIVQLRAEGTSLGDKCYTKMVSNINFDYNGLTIDFAKINAKLITEAISNLVLSKEGREALGFLQELVPIPSNMSISFEGSIGKGVADVSLSAKGIRIIHSTLSGYEATKRVVQIIISVLEPVKMLLPMNIVTTIDVASDPAITSNIYRAATLAYSGSLFTPTFSTLISPLTAIGGIGAVTEIYTPTTTYYTTTIPTQLQQYTTLTTTVTQTATKIVTESITIPTTVLQTITQTVTSIVTTTTVSISTTTIEKISMTTIAIGAIIAIIGIALGFILRKK</sequence>
<reference evidence="2 3" key="1">
    <citation type="journal article" date="2010" name="Stand. Genomic Sci.">
        <title>Complete genome sequence of Ignisphaera aggregans type strain (AQ1.S1).</title>
        <authorList>
            <person name="Goker M."/>
            <person name="Held B."/>
            <person name="Lapidus A."/>
            <person name="Nolan M."/>
            <person name="Spring S."/>
            <person name="Yasawong M."/>
            <person name="Lucas S."/>
            <person name="Glavina Del Rio T."/>
            <person name="Tice H."/>
            <person name="Cheng J.F."/>
            <person name="Goodwin L."/>
            <person name="Tapia R."/>
            <person name="Pitluck S."/>
            <person name="Liolios K."/>
            <person name="Ivanova N."/>
            <person name="Mavromatis K."/>
            <person name="Mikhailova N."/>
            <person name="Pati A."/>
            <person name="Chen A."/>
            <person name="Palaniappan K."/>
            <person name="Brambilla E."/>
            <person name="Land M."/>
            <person name="Hauser L."/>
            <person name="Chang Y.J."/>
            <person name="Jeffries C.D."/>
            <person name="Brettin T."/>
            <person name="Detter J.C."/>
            <person name="Han C."/>
            <person name="Rohde M."/>
            <person name="Sikorski J."/>
            <person name="Woyke T."/>
            <person name="Bristow J."/>
            <person name="Eisen J.A."/>
            <person name="Markowitz V."/>
            <person name="Hugenholtz P."/>
            <person name="Kyrpides N.C."/>
            <person name="Klenk H.P."/>
        </authorList>
    </citation>
    <scope>NUCLEOTIDE SEQUENCE [LARGE SCALE GENOMIC DNA]</scope>
    <source>
        <strain evidence="3">DSM 17230 / JCM 13409 / AQ1.S1</strain>
    </source>
</reference>
<dbReference type="AlphaFoldDB" id="E0STV8"/>